<dbReference type="PANTHER" id="PTHR11552:SF158">
    <property type="entry name" value="GH23626P-RELATED"/>
    <property type="match status" value="1"/>
</dbReference>
<evidence type="ECO:0000256" key="1">
    <source>
        <dbReference type="ARBA" id="ARBA00001974"/>
    </source>
</evidence>
<name>U4UQL7_DENPD</name>
<dbReference type="InterPro" id="IPR007867">
    <property type="entry name" value="GMC_OxRtase_C"/>
</dbReference>
<dbReference type="InterPro" id="IPR036188">
    <property type="entry name" value="FAD/NAD-bd_sf"/>
</dbReference>
<dbReference type="PIRSF" id="PIRSF000137">
    <property type="entry name" value="Alcohol_oxidase"/>
    <property type="match status" value="1"/>
</dbReference>
<evidence type="ECO:0000256" key="3">
    <source>
        <dbReference type="ARBA" id="ARBA00022630"/>
    </source>
</evidence>
<reference evidence="9 10" key="1">
    <citation type="journal article" date="2013" name="Genome Biol.">
        <title>Draft genome of the mountain pine beetle, Dendroctonus ponderosae Hopkins, a major forest pest.</title>
        <authorList>
            <person name="Keeling C.I."/>
            <person name="Yuen M.M."/>
            <person name="Liao N.Y."/>
            <person name="Docking T.R."/>
            <person name="Chan S.K."/>
            <person name="Taylor G.A."/>
            <person name="Palmquist D.L."/>
            <person name="Jackman S.D."/>
            <person name="Nguyen A."/>
            <person name="Li M."/>
            <person name="Henderson H."/>
            <person name="Janes J.K."/>
            <person name="Zhao Y."/>
            <person name="Pandoh P."/>
            <person name="Moore R."/>
            <person name="Sperling F.A."/>
            <person name="Huber D.P."/>
            <person name="Birol I."/>
            <person name="Jones S.J."/>
            <person name="Bohlmann J."/>
        </authorList>
    </citation>
    <scope>NUCLEOTIDE SEQUENCE</scope>
</reference>
<dbReference type="InterPro" id="IPR000172">
    <property type="entry name" value="GMC_OxRdtase_N"/>
</dbReference>
<dbReference type="Pfam" id="PF05199">
    <property type="entry name" value="GMC_oxred_C"/>
    <property type="match status" value="1"/>
</dbReference>
<keyword evidence="6" id="KW-0732">Signal</keyword>
<dbReference type="OrthoDB" id="269227at2759"/>
<keyword evidence="3" id="KW-0285">Flavoprotein</keyword>
<dbReference type="Gene3D" id="3.50.50.60">
    <property type="entry name" value="FAD/NAD(P)-binding domain"/>
    <property type="match status" value="2"/>
</dbReference>
<protein>
    <recommendedName>
        <fullName evidence="11">Glucose-methanol-choline oxidoreductase N-terminal domain-containing protein</fullName>
    </recommendedName>
</protein>
<dbReference type="GO" id="GO:0016614">
    <property type="term" value="F:oxidoreductase activity, acting on CH-OH group of donors"/>
    <property type="evidence" value="ECO:0007669"/>
    <property type="project" value="InterPro"/>
</dbReference>
<evidence type="ECO:0000313" key="10">
    <source>
        <dbReference type="Proteomes" id="UP000030742"/>
    </source>
</evidence>
<dbReference type="EMBL" id="KB632428">
    <property type="protein sequence ID" value="ERL95392.1"/>
    <property type="molecule type" value="Genomic_DNA"/>
</dbReference>
<sequence length="674" mass="75078">MRYLDGIRLLCIAIFISETAGENADFERFASEVLSFINETTTYVPRSNNDEFFGNGSNSDSALDHGTYDFIIVGSGSAGGVLVNRLTEVENFTVLLVEAGSEDPFASKVLGLYTYLMQSSYDWGYYTSAQKFAFLANTDRKSKYYRGKALGGSSTINGGGNTRGSTTDYDKWAELGNDGWSFEECLPYFKKMEKADFSVDIDDEFHGFDGPVHVNVPEDTPVLVRYADCTNQTAQLLKLVLLRKAMGQLGKTEGDYNGEDQFVVSRLQSLLDYNTRSGTAHSYLRPILNRTNLVVSLESLATKIIISGNAATGIEFWKNGTKYTASATKEVILSAGVINSPQLLMLSGIGPKEELDKHGIETIVDLPVGQYFSDQTAFQGMFYRTNSTFYNDTLLDYLDLWYHNKRPLIPGSATQVIAFYNVNGNTMRVEILITNDSRSNYTFYNNTMLENLELWDNKKRPLTITESAQTITFYNVNGNTSEAADIEVLLLGPPNNGPTHGKMYTNASYTAVFDVLNTYTDFSLSLGLMQPKSVGEITLASADPRDFPSINPKYFSDSDDLETLYKAVEIVRNIENTTAFQRLGLEPIILDLPDCDADYEKRSKDWWICSFQYLSILGYHPVGATRMGNDTQNSVVSSKLKVHGIDNLRVVDAGNKLHILQRYLAGLFGLMVPQ</sequence>
<dbReference type="STRING" id="77166.U4UQL7"/>
<dbReference type="InterPro" id="IPR012132">
    <property type="entry name" value="GMC_OxRdtase"/>
</dbReference>
<feature type="chain" id="PRO_5004656700" description="Glucose-methanol-choline oxidoreductase N-terminal domain-containing protein" evidence="6">
    <location>
        <begin position="22"/>
        <end position="674"/>
    </location>
</feature>
<dbReference type="Pfam" id="PF00732">
    <property type="entry name" value="GMC_oxred_N"/>
    <property type="match status" value="1"/>
</dbReference>
<evidence type="ECO:0000256" key="5">
    <source>
        <dbReference type="ARBA" id="ARBA00023002"/>
    </source>
</evidence>
<evidence type="ECO:0008006" key="11">
    <source>
        <dbReference type="Google" id="ProtNLM"/>
    </source>
</evidence>
<keyword evidence="4" id="KW-0274">FAD</keyword>
<evidence type="ECO:0000256" key="6">
    <source>
        <dbReference type="SAM" id="SignalP"/>
    </source>
</evidence>
<dbReference type="SUPFAM" id="SSF51905">
    <property type="entry name" value="FAD/NAD(P)-binding domain"/>
    <property type="match status" value="1"/>
</dbReference>
<proteinExistence type="inferred from homology"/>
<accession>U4UQL7</accession>
<evidence type="ECO:0000256" key="2">
    <source>
        <dbReference type="ARBA" id="ARBA00010790"/>
    </source>
</evidence>
<dbReference type="SUPFAM" id="SSF54373">
    <property type="entry name" value="FAD-linked reductases, C-terminal domain"/>
    <property type="match status" value="1"/>
</dbReference>
<keyword evidence="5" id="KW-0560">Oxidoreductase</keyword>
<evidence type="ECO:0000256" key="4">
    <source>
        <dbReference type="ARBA" id="ARBA00022827"/>
    </source>
</evidence>
<comment type="cofactor">
    <cofactor evidence="1">
        <name>FAD</name>
        <dbReference type="ChEBI" id="CHEBI:57692"/>
    </cofactor>
</comment>
<dbReference type="PANTHER" id="PTHR11552">
    <property type="entry name" value="GLUCOSE-METHANOL-CHOLINE GMC OXIDOREDUCTASE"/>
    <property type="match status" value="1"/>
</dbReference>
<gene>
    <name evidence="9" type="ORF">D910_12656</name>
</gene>
<dbReference type="Proteomes" id="UP000030742">
    <property type="component" value="Unassembled WGS sequence"/>
</dbReference>
<evidence type="ECO:0000259" key="7">
    <source>
        <dbReference type="Pfam" id="PF00732"/>
    </source>
</evidence>
<dbReference type="Gene3D" id="4.10.450.10">
    <property type="entry name" value="Glucose Oxidase, domain 2"/>
    <property type="match status" value="1"/>
</dbReference>
<feature type="domain" description="Glucose-methanol-choline oxidoreductase C-terminal" evidence="8">
    <location>
        <begin position="531"/>
        <end position="654"/>
    </location>
</feature>
<feature type="signal peptide" evidence="6">
    <location>
        <begin position="1"/>
        <end position="21"/>
    </location>
</feature>
<evidence type="ECO:0000259" key="8">
    <source>
        <dbReference type="Pfam" id="PF05199"/>
    </source>
</evidence>
<evidence type="ECO:0000313" key="9">
    <source>
        <dbReference type="EMBL" id="ERL95392.1"/>
    </source>
</evidence>
<dbReference type="GO" id="GO:0050660">
    <property type="term" value="F:flavin adenine dinucleotide binding"/>
    <property type="evidence" value="ECO:0007669"/>
    <property type="project" value="InterPro"/>
</dbReference>
<comment type="similarity">
    <text evidence="2">Belongs to the GMC oxidoreductase family.</text>
</comment>
<feature type="domain" description="Glucose-methanol-choline oxidoreductase N-terminal" evidence="7">
    <location>
        <begin position="68"/>
        <end position="375"/>
    </location>
</feature>
<dbReference type="InterPro" id="IPR027424">
    <property type="entry name" value="Glucose_Oxidase_domain_2"/>
</dbReference>
<dbReference type="AlphaFoldDB" id="U4UQL7"/>
<organism evidence="9 10">
    <name type="scientific">Dendroctonus ponderosae</name>
    <name type="common">Mountain pine beetle</name>
    <dbReference type="NCBI Taxonomy" id="77166"/>
    <lineage>
        <taxon>Eukaryota</taxon>
        <taxon>Metazoa</taxon>
        <taxon>Ecdysozoa</taxon>
        <taxon>Arthropoda</taxon>
        <taxon>Hexapoda</taxon>
        <taxon>Insecta</taxon>
        <taxon>Pterygota</taxon>
        <taxon>Neoptera</taxon>
        <taxon>Endopterygota</taxon>
        <taxon>Coleoptera</taxon>
        <taxon>Polyphaga</taxon>
        <taxon>Cucujiformia</taxon>
        <taxon>Curculionidae</taxon>
        <taxon>Scolytinae</taxon>
        <taxon>Dendroctonus</taxon>
    </lineage>
</organism>
<dbReference type="Gene3D" id="3.30.560.10">
    <property type="entry name" value="Glucose Oxidase, domain 3"/>
    <property type="match status" value="2"/>
</dbReference>